<dbReference type="NCBIfam" id="TIGR00561">
    <property type="entry name" value="pntA"/>
    <property type="match status" value="1"/>
</dbReference>
<evidence type="ECO:0000256" key="6">
    <source>
        <dbReference type="ARBA" id="ARBA00022519"/>
    </source>
</evidence>
<keyword evidence="10" id="KW-1278">Translocase</keyword>
<evidence type="ECO:0000256" key="2">
    <source>
        <dbReference type="ARBA" id="ARBA00004429"/>
    </source>
</evidence>
<keyword evidence="8" id="KW-0547">Nucleotide-binding</keyword>
<keyword evidence="9" id="KW-0521">NADP</keyword>
<evidence type="ECO:0000256" key="10">
    <source>
        <dbReference type="ARBA" id="ARBA00022967"/>
    </source>
</evidence>
<evidence type="ECO:0000256" key="4">
    <source>
        <dbReference type="ARBA" id="ARBA00012943"/>
    </source>
</evidence>
<evidence type="ECO:0000256" key="3">
    <source>
        <dbReference type="ARBA" id="ARBA00005689"/>
    </source>
</evidence>
<gene>
    <name evidence="18" type="ORF">BW737_007620</name>
</gene>
<dbReference type="InterPro" id="IPR036291">
    <property type="entry name" value="NAD(P)-bd_dom_sf"/>
</dbReference>
<dbReference type="SMART" id="SM01003">
    <property type="entry name" value="AlaDh_PNT_N"/>
    <property type="match status" value="1"/>
</dbReference>
<evidence type="ECO:0000256" key="7">
    <source>
        <dbReference type="ARBA" id="ARBA00022692"/>
    </source>
</evidence>
<dbReference type="Gene3D" id="3.40.50.720">
    <property type="entry name" value="NAD(P)-binding Rossmann-like Domain"/>
    <property type="match status" value="2"/>
</dbReference>
<evidence type="ECO:0000256" key="5">
    <source>
        <dbReference type="ARBA" id="ARBA00022475"/>
    </source>
</evidence>
<comment type="similarity">
    <text evidence="3">Belongs to the AlaDH/PNT family.</text>
</comment>
<evidence type="ECO:0000256" key="1">
    <source>
        <dbReference type="ARBA" id="ARBA00003943"/>
    </source>
</evidence>
<evidence type="ECO:0000256" key="14">
    <source>
        <dbReference type="ARBA" id="ARBA00048202"/>
    </source>
</evidence>
<feature type="domain" description="Alanine dehydrogenase/pyridine nucleotide transhydrogenase NAD(H)-binding" evidence="16">
    <location>
        <begin position="145"/>
        <end position="309"/>
    </location>
</feature>
<dbReference type="RefSeq" id="WP_086614076.1">
    <property type="nucleotide sequence ID" value="NZ_MTPX02000041.1"/>
</dbReference>
<evidence type="ECO:0000313" key="18">
    <source>
        <dbReference type="EMBL" id="PHP52719.1"/>
    </source>
</evidence>
<keyword evidence="6" id="KW-0997">Cell inner membrane</keyword>
<reference evidence="18 19" key="1">
    <citation type="submission" date="2017-10" db="EMBL/GenBank/DDBJ databases">
        <title>Draft genome sequence of cellulolytic Actinomyces sp CtC72 isolated from cattle rumen fluid.</title>
        <authorList>
            <person name="Joshi A.J."/>
            <person name="Vasudevan G."/>
            <person name="Lanjekar V.B."/>
            <person name="Hivarkar S."/>
            <person name="Engineer A."/>
            <person name="Pore S.D."/>
            <person name="Dhakephalkar P.K."/>
            <person name="Dagar S."/>
        </authorList>
    </citation>
    <scope>NUCLEOTIDE SEQUENCE [LARGE SCALE GENOMIC DNA]</scope>
    <source>
        <strain evidence="19">CtC72</strain>
    </source>
</reference>
<feature type="domain" description="Alanine dehydrogenase/pyridine nucleotide transhydrogenase N-terminal" evidence="17">
    <location>
        <begin position="4"/>
        <end position="136"/>
    </location>
</feature>
<evidence type="ECO:0000256" key="9">
    <source>
        <dbReference type="ARBA" id="ARBA00022857"/>
    </source>
</evidence>
<keyword evidence="13 15" id="KW-0472">Membrane</keyword>
<feature type="transmembrane region" description="Helical" evidence="15">
    <location>
        <begin position="488"/>
        <end position="509"/>
    </location>
</feature>
<dbReference type="EC" id="7.1.1.1" evidence="4"/>
<feature type="transmembrane region" description="Helical" evidence="15">
    <location>
        <begin position="413"/>
        <end position="431"/>
    </location>
</feature>
<dbReference type="Pfam" id="PF05222">
    <property type="entry name" value="AlaDh_PNT_N"/>
    <property type="match status" value="1"/>
</dbReference>
<keyword evidence="11 15" id="KW-1133">Transmembrane helix</keyword>
<evidence type="ECO:0000256" key="11">
    <source>
        <dbReference type="ARBA" id="ARBA00022989"/>
    </source>
</evidence>
<sequence length="520" mass="53533">MRLGIPCQPPDRSMTAATPQTVEQLIRLGYEVVVQHGAGAPAQFPDAAYEEAGAELADRAETWGCNVVVTAYAPDDAELDLMHPGATLIGRLDPARHPELVQSLQDRSLTALAIDTVPRISRAQSMDVLSSQANLAGYRAVIEAAAHFGRLLNGQVTAAGKFPPASVYVIGAGVAGLAAIGTAYSLGAVVKGTDVRPEVADQVKSVGAEFVPVPTAQEVSDDGYAKEMSADQAALANALYAEQSAAADIVITTANIPGRRAPLLLDRAAVEAMRPGSVIVDMAAANGGNTELTVPGEVVTTPGGVTIVGYTDLAERLPAQASQLYGRNILNLLTLVTPDKDGNLALDLDDQVVRAITVCQAGELLWPPPPVAVSAVPKATAAASSALPSEADAAAEAEAQAAAQARSRRRMTVGIALAAVAVAVLVLVTPAAATSHYIVLALAIILGFHVISNVTPALHTPLMSVTNAISGIILLGAISQVGNANPTISAVAFIAIMLASINVFGGFAVTHRMLAMFRKE</sequence>
<evidence type="ECO:0000259" key="17">
    <source>
        <dbReference type="SMART" id="SM01003"/>
    </source>
</evidence>
<evidence type="ECO:0000256" key="13">
    <source>
        <dbReference type="ARBA" id="ARBA00023136"/>
    </source>
</evidence>
<evidence type="ECO:0000256" key="12">
    <source>
        <dbReference type="ARBA" id="ARBA00023027"/>
    </source>
</evidence>
<comment type="function">
    <text evidence="1">The transhydrogenation between NADH and NADP is coupled to respiration and ATP hydrolysis and functions as a proton pump across the membrane.</text>
</comment>
<dbReference type="PIRSF" id="PIRSF000203">
    <property type="entry name" value="NADP_transhydrogenase_alpha"/>
    <property type="match status" value="1"/>
</dbReference>
<keyword evidence="5" id="KW-1003">Cell membrane</keyword>
<comment type="caution">
    <text evidence="18">The sequence shown here is derived from an EMBL/GenBank/DDBJ whole genome shotgun (WGS) entry which is preliminary data.</text>
</comment>
<dbReference type="Pfam" id="PF01262">
    <property type="entry name" value="AlaDh_PNT_C"/>
    <property type="match status" value="1"/>
</dbReference>
<dbReference type="EMBL" id="MTPX02000041">
    <property type="protein sequence ID" value="PHP52719.1"/>
    <property type="molecule type" value="Genomic_DNA"/>
</dbReference>
<dbReference type="SMART" id="SM01002">
    <property type="entry name" value="AlaDh_PNT_C"/>
    <property type="match status" value="1"/>
</dbReference>
<dbReference type="Pfam" id="PF12769">
    <property type="entry name" value="PNTB_4TM"/>
    <property type="match status" value="1"/>
</dbReference>
<keyword evidence="19" id="KW-1185">Reference proteome</keyword>
<dbReference type="NCBIfam" id="NF006942">
    <property type="entry name" value="PRK09424.1"/>
    <property type="match status" value="1"/>
</dbReference>
<name>A0ABX4MF36_9ACTO</name>
<dbReference type="Proteomes" id="UP000194577">
    <property type="component" value="Unassembled WGS sequence"/>
</dbReference>
<evidence type="ECO:0000256" key="15">
    <source>
        <dbReference type="SAM" id="Phobius"/>
    </source>
</evidence>
<feature type="transmembrane region" description="Helical" evidence="15">
    <location>
        <begin position="462"/>
        <end position="482"/>
    </location>
</feature>
<evidence type="ECO:0000259" key="16">
    <source>
        <dbReference type="SMART" id="SM01002"/>
    </source>
</evidence>
<feature type="transmembrane region" description="Helical" evidence="15">
    <location>
        <begin position="437"/>
        <end position="455"/>
    </location>
</feature>
<dbReference type="PROSITE" id="PS00837">
    <property type="entry name" value="ALADH_PNT_2"/>
    <property type="match status" value="1"/>
</dbReference>
<dbReference type="SUPFAM" id="SSF51735">
    <property type="entry name" value="NAD(P)-binding Rossmann-fold domains"/>
    <property type="match status" value="1"/>
</dbReference>
<evidence type="ECO:0000256" key="8">
    <source>
        <dbReference type="ARBA" id="ARBA00022741"/>
    </source>
</evidence>
<dbReference type="CDD" id="cd05304">
    <property type="entry name" value="Rubrum_tdh"/>
    <property type="match status" value="1"/>
</dbReference>
<accession>A0ABX4MF36</accession>
<protein>
    <recommendedName>
        <fullName evidence="4">proton-translocating NAD(P)(+) transhydrogenase</fullName>
        <ecNumber evidence="4">7.1.1.1</ecNumber>
    </recommendedName>
</protein>
<dbReference type="InterPro" id="IPR024605">
    <property type="entry name" value="NADP_transhyd_a_C"/>
</dbReference>
<proteinExistence type="inferred from homology"/>
<comment type="subcellular location">
    <subcellularLocation>
        <location evidence="2">Cell inner membrane</location>
        <topology evidence="2">Multi-pass membrane protein</topology>
    </subcellularLocation>
</comment>
<dbReference type="InterPro" id="IPR026255">
    <property type="entry name" value="NADP_transhyd_a"/>
</dbReference>
<dbReference type="SUPFAM" id="SSF52283">
    <property type="entry name" value="Formate/glycerate dehydrogenase catalytic domain-like"/>
    <property type="match status" value="1"/>
</dbReference>
<keyword evidence="7 15" id="KW-0812">Transmembrane</keyword>
<evidence type="ECO:0000313" key="19">
    <source>
        <dbReference type="Proteomes" id="UP000194577"/>
    </source>
</evidence>
<organism evidence="18 19">
    <name type="scientific">Actinomyces ruminis</name>
    <dbReference type="NCBI Taxonomy" id="1937003"/>
    <lineage>
        <taxon>Bacteria</taxon>
        <taxon>Bacillati</taxon>
        <taxon>Actinomycetota</taxon>
        <taxon>Actinomycetes</taxon>
        <taxon>Actinomycetales</taxon>
        <taxon>Actinomycetaceae</taxon>
        <taxon>Actinomyces</taxon>
    </lineage>
</organism>
<dbReference type="PANTHER" id="PTHR10160">
    <property type="entry name" value="NAD(P) TRANSHYDROGENASE"/>
    <property type="match status" value="1"/>
</dbReference>
<dbReference type="InterPro" id="IPR007698">
    <property type="entry name" value="AlaDH/PNT_NAD(H)-bd"/>
</dbReference>
<comment type="catalytic activity">
    <reaction evidence="14">
        <text>NAD(+) + NADPH + H(+)(in) = NADH + NADP(+) + H(+)(out)</text>
        <dbReference type="Rhea" id="RHEA:47992"/>
        <dbReference type="ChEBI" id="CHEBI:15378"/>
        <dbReference type="ChEBI" id="CHEBI:57540"/>
        <dbReference type="ChEBI" id="CHEBI:57783"/>
        <dbReference type="ChEBI" id="CHEBI:57945"/>
        <dbReference type="ChEBI" id="CHEBI:58349"/>
        <dbReference type="EC" id="7.1.1.1"/>
    </reaction>
</comment>
<dbReference type="PANTHER" id="PTHR10160:SF19">
    <property type="entry name" value="PROTON-TRANSLOCATING NAD(P)(+) TRANSHYDROGENASE"/>
    <property type="match status" value="1"/>
</dbReference>
<dbReference type="InterPro" id="IPR008143">
    <property type="entry name" value="Ala_DH/PNT_CS2"/>
</dbReference>
<dbReference type="InterPro" id="IPR007886">
    <property type="entry name" value="AlaDH/PNT_N"/>
</dbReference>
<keyword evidence="12" id="KW-0520">NAD</keyword>